<sequence length="187" mass="20696">MRIASLMLGQYEKNQPGGGVESYVGDKGTINFRSGGFFDLTVRLTQEETQKTDSDTILSLLSKSGVDMSDAVVYAEEDEVIFTMGWNGRRAQNSRMAGQIKDGVVSLSGRWIFSKKWSEESCDISRGEMILAVSQAIKLPAVITQVSAMYYLDTSQSGDIQLVPVWLLYTDGGEYLFHGVTKKQIVQ</sequence>
<evidence type="ECO:0000313" key="1">
    <source>
        <dbReference type="EMBL" id="MPN24025.1"/>
    </source>
</evidence>
<name>A0A645GBK6_9ZZZZ</name>
<protein>
    <submittedName>
        <fullName evidence="1">Uncharacterized protein</fullName>
    </submittedName>
</protein>
<reference evidence="1" key="1">
    <citation type="submission" date="2019-08" db="EMBL/GenBank/DDBJ databases">
        <authorList>
            <person name="Kucharzyk K."/>
            <person name="Murdoch R.W."/>
            <person name="Higgins S."/>
            <person name="Loffler F."/>
        </authorList>
    </citation>
    <scope>NUCLEOTIDE SEQUENCE</scope>
</reference>
<organism evidence="1">
    <name type="scientific">bioreactor metagenome</name>
    <dbReference type="NCBI Taxonomy" id="1076179"/>
    <lineage>
        <taxon>unclassified sequences</taxon>
        <taxon>metagenomes</taxon>
        <taxon>ecological metagenomes</taxon>
    </lineage>
</organism>
<proteinExistence type="predicted"/>
<gene>
    <name evidence="1" type="ORF">SDC9_171418</name>
</gene>
<dbReference type="AlphaFoldDB" id="A0A645GBK6"/>
<comment type="caution">
    <text evidence="1">The sequence shown here is derived from an EMBL/GenBank/DDBJ whole genome shotgun (WGS) entry which is preliminary data.</text>
</comment>
<dbReference type="EMBL" id="VSSQ01072714">
    <property type="protein sequence ID" value="MPN24025.1"/>
    <property type="molecule type" value="Genomic_DNA"/>
</dbReference>
<accession>A0A645GBK6</accession>